<organism evidence="1 2">
    <name type="scientific">Oceaniferula marina</name>
    <dbReference type="NCBI Taxonomy" id="2748318"/>
    <lineage>
        <taxon>Bacteria</taxon>
        <taxon>Pseudomonadati</taxon>
        <taxon>Verrucomicrobiota</taxon>
        <taxon>Verrucomicrobiia</taxon>
        <taxon>Verrucomicrobiales</taxon>
        <taxon>Verrucomicrobiaceae</taxon>
        <taxon>Oceaniferula</taxon>
    </lineage>
</organism>
<proteinExistence type="predicted"/>
<dbReference type="SUPFAM" id="SSF46785">
    <property type="entry name" value="Winged helix' DNA-binding domain"/>
    <property type="match status" value="1"/>
</dbReference>
<dbReference type="AlphaFoldDB" id="A0A851GJ28"/>
<evidence type="ECO:0000313" key="2">
    <source>
        <dbReference type="Proteomes" id="UP000557872"/>
    </source>
</evidence>
<keyword evidence="2" id="KW-1185">Reference proteome</keyword>
<dbReference type="Proteomes" id="UP000557872">
    <property type="component" value="Unassembled WGS sequence"/>
</dbReference>
<name>A0A851GJ28_9BACT</name>
<evidence type="ECO:0000313" key="1">
    <source>
        <dbReference type="EMBL" id="NWK57513.1"/>
    </source>
</evidence>
<dbReference type="EMBL" id="JACBAZ010000013">
    <property type="protein sequence ID" value="NWK57513.1"/>
    <property type="molecule type" value="Genomic_DNA"/>
</dbReference>
<gene>
    <name evidence="1" type="ORF">HW115_17985</name>
</gene>
<dbReference type="Gene3D" id="1.10.10.10">
    <property type="entry name" value="Winged helix-like DNA-binding domain superfamily/Winged helix DNA-binding domain"/>
    <property type="match status" value="1"/>
</dbReference>
<comment type="caution">
    <text evidence="1">The sequence shown here is derived from an EMBL/GenBank/DDBJ whole genome shotgun (WGS) entry which is preliminary data.</text>
</comment>
<accession>A0A851GJ28</accession>
<dbReference type="InterPro" id="IPR036388">
    <property type="entry name" value="WH-like_DNA-bd_sf"/>
</dbReference>
<reference evidence="1 2" key="1">
    <citation type="submission" date="2020-07" db="EMBL/GenBank/DDBJ databases">
        <title>Roseicoccus Jingziensis gen. nov., sp. nov., isolated from coastal seawater.</title>
        <authorList>
            <person name="Feng X."/>
        </authorList>
    </citation>
    <scope>NUCLEOTIDE SEQUENCE [LARGE SCALE GENOMIC DNA]</scope>
    <source>
        <strain evidence="1 2">N1E253</strain>
    </source>
</reference>
<protein>
    <submittedName>
        <fullName evidence="1">Uncharacterized protein</fullName>
    </submittedName>
</protein>
<dbReference type="RefSeq" id="WP_178934679.1">
    <property type="nucleotide sequence ID" value="NZ_JACBAZ010000013.1"/>
</dbReference>
<sequence>MQPPDRTPLNKKTADILKKEICNGRWKSHLPGYRKLCALMDVSPRVMHDAIEMLKHEKIILSTPNTKPYLINSDIVNSQNSQKDKKSLLILTQKHHQTEQVATRVILNKVTSNYLRKGWNVDFEVCPEFVTNKISRSSQQMLTNRSYEIYILVQAPFSFIQWCMDKKLRIICLGGEHEHLRPPIVATSHHADD</sequence>
<dbReference type="InterPro" id="IPR036390">
    <property type="entry name" value="WH_DNA-bd_sf"/>
</dbReference>